<dbReference type="PROSITE" id="PS50048">
    <property type="entry name" value="ZN2_CY6_FUNGAL_2"/>
    <property type="match status" value="1"/>
</dbReference>
<protein>
    <recommendedName>
        <fullName evidence="3">Zn(2)-C6 fungal-type domain-containing protein</fullName>
    </recommendedName>
</protein>
<feature type="domain" description="Zn(2)-C6 fungal-type" evidence="3">
    <location>
        <begin position="31"/>
        <end position="61"/>
    </location>
</feature>
<dbReference type="GO" id="GO:0000981">
    <property type="term" value="F:DNA-binding transcription factor activity, RNA polymerase II-specific"/>
    <property type="evidence" value="ECO:0007669"/>
    <property type="project" value="InterPro"/>
</dbReference>
<name>M2TFK7_COCH5</name>
<feature type="region of interest" description="Disordered" evidence="2">
    <location>
        <begin position="197"/>
        <end position="237"/>
    </location>
</feature>
<dbReference type="SUPFAM" id="SSF57701">
    <property type="entry name" value="Zn2/Cys6 DNA-binding domain"/>
    <property type="match status" value="1"/>
</dbReference>
<dbReference type="Pfam" id="PF00172">
    <property type="entry name" value="Zn_clus"/>
    <property type="match status" value="1"/>
</dbReference>
<evidence type="ECO:0000256" key="1">
    <source>
        <dbReference type="ARBA" id="ARBA00023242"/>
    </source>
</evidence>
<gene>
    <name evidence="4" type="ORF">COCHEDRAFT_1167269</name>
</gene>
<feature type="compositionally biased region" description="Basic and acidic residues" evidence="2">
    <location>
        <begin position="73"/>
        <end position="83"/>
    </location>
</feature>
<dbReference type="OMA" id="MARVDQH"/>
<keyword evidence="5" id="KW-1185">Reference proteome</keyword>
<dbReference type="HOGENOM" id="CLU_572377_0_0_1"/>
<keyword evidence="1" id="KW-0539">Nucleus</keyword>
<evidence type="ECO:0000313" key="4">
    <source>
        <dbReference type="EMBL" id="EMD96235.1"/>
    </source>
</evidence>
<feature type="compositionally biased region" description="Basic and acidic residues" evidence="2">
    <location>
        <begin position="122"/>
        <end position="131"/>
    </location>
</feature>
<dbReference type="CDD" id="cd00067">
    <property type="entry name" value="GAL4"/>
    <property type="match status" value="1"/>
</dbReference>
<organism evidence="4 5">
    <name type="scientific">Cochliobolus heterostrophus (strain C5 / ATCC 48332 / race O)</name>
    <name type="common">Southern corn leaf blight fungus</name>
    <name type="synonym">Bipolaris maydis</name>
    <dbReference type="NCBI Taxonomy" id="701091"/>
    <lineage>
        <taxon>Eukaryota</taxon>
        <taxon>Fungi</taxon>
        <taxon>Dikarya</taxon>
        <taxon>Ascomycota</taxon>
        <taxon>Pezizomycotina</taxon>
        <taxon>Dothideomycetes</taxon>
        <taxon>Pleosporomycetidae</taxon>
        <taxon>Pleosporales</taxon>
        <taxon>Pleosporineae</taxon>
        <taxon>Pleosporaceae</taxon>
        <taxon>Bipolaris</taxon>
    </lineage>
</organism>
<evidence type="ECO:0000313" key="5">
    <source>
        <dbReference type="Proteomes" id="UP000016936"/>
    </source>
</evidence>
<dbReference type="Proteomes" id="UP000016936">
    <property type="component" value="Unassembled WGS sequence"/>
</dbReference>
<reference evidence="5" key="2">
    <citation type="journal article" date="2013" name="PLoS Genet.">
        <title>Comparative genome structure, secondary metabolite, and effector coding capacity across Cochliobolus pathogens.</title>
        <authorList>
            <person name="Condon B.J."/>
            <person name="Leng Y."/>
            <person name="Wu D."/>
            <person name="Bushley K.E."/>
            <person name="Ohm R.A."/>
            <person name="Otillar R."/>
            <person name="Martin J."/>
            <person name="Schackwitz W."/>
            <person name="Grimwood J."/>
            <person name="MohdZainudin N."/>
            <person name="Xue C."/>
            <person name="Wang R."/>
            <person name="Manning V.A."/>
            <person name="Dhillon B."/>
            <person name="Tu Z.J."/>
            <person name="Steffenson B.J."/>
            <person name="Salamov A."/>
            <person name="Sun H."/>
            <person name="Lowry S."/>
            <person name="LaButti K."/>
            <person name="Han J."/>
            <person name="Copeland A."/>
            <person name="Lindquist E."/>
            <person name="Barry K."/>
            <person name="Schmutz J."/>
            <person name="Baker S.E."/>
            <person name="Ciuffetti L.M."/>
            <person name="Grigoriev I.V."/>
            <person name="Zhong S."/>
            <person name="Turgeon B.G."/>
        </authorList>
    </citation>
    <scope>NUCLEOTIDE SEQUENCE [LARGE SCALE GENOMIC DNA]</scope>
    <source>
        <strain evidence="5">C5 / ATCC 48332 / race O</strain>
    </source>
</reference>
<feature type="compositionally biased region" description="Polar residues" evidence="2">
    <location>
        <begin position="220"/>
        <end position="231"/>
    </location>
</feature>
<dbReference type="PROSITE" id="PS00463">
    <property type="entry name" value="ZN2_CY6_FUNGAL_1"/>
    <property type="match status" value="1"/>
</dbReference>
<dbReference type="eggNOG" id="ENOG502S0YX">
    <property type="taxonomic scope" value="Eukaryota"/>
</dbReference>
<feature type="compositionally biased region" description="Basic and acidic residues" evidence="2">
    <location>
        <begin position="102"/>
        <end position="111"/>
    </location>
</feature>
<proteinExistence type="predicted"/>
<dbReference type="EMBL" id="KB445570">
    <property type="protein sequence ID" value="EMD96235.1"/>
    <property type="molecule type" value="Genomic_DNA"/>
</dbReference>
<dbReference type="STRING" id="701091.M2TFK7"/>
<feature type="compositionally biased region" description="Low complexity" evidence="2">
    <location>
        <begin position="144"/>
        <end position="156"/>
    </location>
</feature>
<dbReference type="InterPro" id="IPR001138">
    <property type="entry name" value="Zn2Cys6_DnaBD"/>
</dbReference>
<evidence type="ECO:0000256" key="2">
    <source>
        <dbReference type="SAM" id="MobiDB-lite"/>
    </source>
</evidence>
<evidence type="ECO:0000259" key="3">
    <source>
        <dbReference type="PROSITE" id="PS50048"/>
    </source>
</evidence>
<feature type="region of interest" description="Disordered" evidence="2">
    <location>
        <begin position="70"/>
        <end position="156"/>
    </location>
</feature>
<dbReference type="InterPro" id="IPR036864">
    <property type="entry name" value="Zn2-C6_fun-type_DNA-bd_sf"/>
</dbReference>
<dbReference type="Gene3D" id="4.10.240.10">
    <property type="entry name" value="Zn(2)-C6 fungal-type DNA-binding domain"/>
    <property type="match status" value="1"/>
</dbReference>
<reference evidence="4 5" key="1">
    <citation type="journal article" date="2012" name="PLoS Pathog.">
        <title>Diverse lifestyles and strategies of plant pathogenesis encoded in the genomes of eighteen Dothideomycetes fungi.</title>
        <authorList>
            <person name="Ohm R.A."/>
            <person name="Feau N."/>
            <person name="Henrissat B."/>
            <person name="Schoch C.L."/>
            <person name="Horwitz B.A."/>
            <person name="Barry K.W."/>
            <person name="Condon B.J."/>
            <person name="Copeland A.C."/>
            <person name="Dhillon B."/>
            <person name="Glaser F."/>
            <person name="Hesse C.N."/>
            <person name="Kosti I."/>
            <person name="LaButti K."/>
            <person name="Lindquist E.A."/>
            <person name="Lucas S."/>
            <person name="Salamov A.A."/>
            <person name="Bradshaw R.E."/>
            <person name="Ciuffetti L."/>
            <person name="Hamelin R.C."/>
            <person name="Kema G.H.J."/>
            <person name="Lawrence C."/>
            <person name="Scott J.A."/>
            <person name="Spatafora J.W."/>
            <person name="Turgeon B.G."/>
            <person name="de Wit P.J.G.M."/>
            <person name="Zhong S."/>
            <person name="Goodwin S.B."/>
            <person name="Grigoriev I.V."/>
        </authorList>
    </citation>
    <scope>NUCLEOTIDE SEQUENCE [LARGE SCALE GENOMIC DNA]</scope>
    <source>
        <strain evidence="5">C5 / ATCC 48332 / race O</strain>
    </source>
</reference>
<dbReference type="AlphaFoldDB" id="M2TFK7"/>
<accession>M2TFK7</accession>
<sequence>MFGTLHCNSPTKEAEFVERPYGSLNPGMNSACDRCRAYKVKCTVSGKSCSRCRRLKKTCSFTSVRQRSSQRVWKTDINSKRQESQPSDRSAQPQTSPSPKDSGNEGEDHIKQRGSISSGHTDGNDGSEKGDPQITDYTSHHLSEASSLSSSSSTSSLPFLADYDQRDMSEQRDDLCTCSILPFPFCSSSVHYNSPDAMARSNIGTPHALPTPPASRDETPQQVLSSSQSHDSQFEMGPIDTESLDISGITSSMYWSQGSFEKTCQCLADVIFALEKLEASCSSGSRAGLDSIVANQKEVIELCRCMLKCSNCMAKRENFVLLVFMSERIVVACSRIVTMYRMEDGGLRNNTHNHSGTTTVAPAQLACLPGPHLSGSTTDMDMDSQCLTAATASAAASSSPSRPTTSGWQQLLLGDYKINSALEWDHLVRALINFQLRAVKALLCDVKSIGTMILGDAQKESLARAETIVNKLEQDIYII</sequence>
<dbReference type="GO" id="GO:0008270">
    <property type="term" value="F:zinc ion binding"/>
    <property type="evidence" value="ECO:0007669"/>
    <property type="project" value="InterPro"/>
</dbReference>
<feature type="compositionally biased region" description="Polar residues" evidence="2">
    <location>
        <begin position="84"/>
        <end position="101"/>
    </location>
</feature>
<dbReference type="OrthoDB" id="2740448at2759"/>